<dbReference type="EMBL" id="CM029054">
    <property type="protein sequence ID" value="KAG2535423.1"/>
    <property type="molecule type" value="Genomic_DNA"/>
</dbReference>
<proteinExistence type="predicted"/>
<evidence type="ECO:0000313" key="2">
    <source>
        <dbReference type="Proteomes" id="UP000823388"/>
    </source>
</evidence>
<organism evidence="1 2">
    <name type="scientific">Panicum virgatum</name>
    <name type="common">Blackwell switchgrass</name>
    <dbReference type="NCBI Taxonomy" id="38727"/>
    <lineage>
        <taxon>Eukaryota</taxon>
        <taxon>Viridiplantae</taxon>
        <taxon>Streptophyta</taxon>
        <taxon>Embryophyta</taxon>
        <taxon>Tracheophyta</taxon>
        <taxon>Spermatophyta</taxon>
        <taxon>Magnoliopsida</taxon>
        <taxon>Liliopsida</taxon>
        <taxon>Poales</taxon>
        <taxon>Poaceae</taxon>
        <taxon>PACMAD clade</taxon>
        <taxon>Panicoideae</taxon>
        <taxon>Panicodae</taxon>
        <taxon>Paniceae</taxon>
        <taxon>Panicinae</taxon>
        <taxon>Panicum</taxon>
        <taxon>Panicum sect. Hiantes</taxon>
    </lineage>
</organism>
<protein>
    <submittedName>
        <fullName evidence="1">Uncharacterized protein</fullName>
    </submittedName>
</protein>
<evidence type="ECO:0000313" key="1">
    <source>
        <dbReference type="EMBL" id="KAG2535423.1"/>
    </source>
</evidence>
<gene>
    <name evidence="1" type="ORF">PVAP13_9NG059400</name>
</gene>
<comment type="caution">
    <text evidence="1">The sequence shown here is derived from an EMBL/GenBank/DDBJ whole genome shotgun (WGS) entry which is preliminary data.</text>
</comment>
<accession>A0A8T0MGJ1</accession>
<name>A0A8T0MGJ1_PANVG</name>
<reference evidence="1" key="1">
    <citation type="submission" date="2020-05" db="EMBL/GenBank/DDBJ databases">
        <title>WGS assembly of Panicum virgatum.</title>
        <authorList>
            <person name="Lovell J.T."/>
            <person name="Jenkins J."/>
            <person name="Shu S."/>
            <person name="Juenger T.E."/>
            <person name="Schmutz J."/>
        </authorList>
    </citation>
    <scope>NUCLEOTIDE SEQUENCE</scope>
    <source>
        <strain evidence="1">AP13</strain>
    </source>
</reference>
<dbReference type="Proteomes" id="UP000823388">
    <property type="component" value="Chromosome 9N"/>
</dbReference>
<keyword evidence="2" id="KW-1185">Reference proteome</keyword>
<sequence>MVRPNGSMNQMVDRKTNSYRIQKPSAAIVKGLRQAIMLFNFDAFLLLPWVIQLRMDIGNFRMDAQCIALDRVFPDDIPGS</sequence>
<dbReference type="AlphaFoldDB" id="A0A8T0MGJ1"/>